<evidence type="ECO:0000313" key="1">
    <source>
        <dbReference type="EMBL" id="KAK2084836.1"/>
    </source>
</evidence>
<feature type="non-terminal residue" evidence="1">
    <location>
        <position position="1"/>
    </location>
</feature>
<dbReference type="InterPro" id="IPR027874">
    <property type="entry name" value="Tex35"/>
</dbReference>
<comment type="caution">
    <text evidence="1">The sequence shown here is derived from an EMBL/GenBank/DDBJ whole genome shotgun (WGS) entry which is preliminary data.</text>
</comment>
<organism evidence="1 2">
    <name type="scientific">Saguinus oedipus</name>
    <name type="common">Cotton-top tamarin</name>
    <name type="synonym">Oedipomidas oedipus</name>
    <dbReference type="NCBI Taxonomy" id="9490"/>
    <lineage>
        <taxon>Eukaryota</taxon>
        <taxon>Metazoa</taxon>
        <taxon>Chordata</taxon>
        <taxon>Craniata</taxon>
        <taxon>Vertebrata</taxon>
        <taxon>Euteleostomi</taxon>
        <taxon>Mammalia</taxon>
        <taxon>Eutheria</taxon>
        <taxon>Euarchontoglires</taxon>
        <taxon>Primates</taxon>
        <taxon>Haplorrhini</taxon>
        <taxon>Platyrrhini</taxon>
        <taxon>Cebidae</taxon>
        <taxon>Callitrichinae</taxon>
        <taxon>Saguinus</taxon>
    </lineage>
</organism>
<name>A0ABQ9TJD7_SAGOE</name>
<gene>
    <name evidence="1" type="ORF">P7K49_037869</name>
</gene>
<accession>A0ABQ9TJD7</accession>
<dbReference type="Proteomes" id="UP001266305">
    <property type="component" value="Unassembled WGS sequence"/>
</dbReference>
<proteinExistence type="predicted"/>
<reference evidence="1 2" key="1">
    <citation type="submission" date="2023-05" db="EMBL/GenBank/DDBJ databases">
        <title>B98-5 Cell Line De Novo Hybrid Assembly: An Optical Mapping Approach.</title>
        <authorList>
            <person name="Kananen K."/>
            <person name="Auerbach J.A."/>
            <person name="Kautto E."/>
            <person name="Blachly J.S."/>
        </authorList>
    </citation>
    <scope>NUCLEOTIDE SEQUENCE [LARGE SCALE GENOMIC DNA]</scope>
    <source>
        <strain evidence="1">B95-8</strain>
        <tissue evidence="1">Cell line</tissue>
    </source>
</reference>
<keyword evidence="2" id="KW-1185">Reference proteome</keyword>
<dbReference type="Pfam" id="PF15079">
    <property type="entry name" value="Tsc35"/>
    <property type="match status" value="1"/>
</dbReference>
<dbReference type="PANTHER" id="PTHR36860">
    <property type="entry name" value="TESTIS-EXPRESSED PROTEIN 35"/>
    <property type="match status" value="1"/>
</dbReference>
<dbReference type="PANTHER" id="PTHR36860:SF1">
    <property type="entry name" value="TESTIS-EXPRESSED PROTEIN 35"/>
    <property type="match status" value="1"/>
</dbReference>
<dbReference type="EMBL" id="JASSZA010000022">
    <property type="protein sequence ID" value="KAK2084836.1"/>
    <property type="molecule type" value="Genomic_DNA"/>
</dbReference>
<sequence>RGPKEQQDLRLTGKTHRDPQLRLQKVDRASGADGARFALHKTVAPQKAKQDSQDPLHQCGTCCVSEALPEPSTGPDPRLLLPGDFPELVRIIVKGQVRPLLTSGCHPSLDPP</sequence>
<protein>
    <submittedName>
        <fullName evidence="1">Uncharacterized protein</fullName>
    </submittedName>
</protein>
<evidence type="ECO:0000313" key="2">
    <source>
        <dbReference type="Proteomes" id="UP001266305"/>
    </source>
</evidence>